<sequence>MGGDSQEKMLDDLNHKVKEVYRRCLGDTDGDLSTLQMLTSIENRLEQLFEQIELMPPDKVEEAEKMKDKERRQRLREEKLEAQRALQEERVQRALERARAPVKKKTGKPVVFRSAPPQKKKLEEHDTKKKEEEDLEYYWS</sequence>
<name>A0AAD5UC83_9FUNG</name>
<protein>
    <submittedName>
        <fullName evidence="2">Coiled-coil domain-containing protein 38</fullName>
    </submittedName>
</protein>
<dbReference type="PANTHER" id="PTHR21683">
    <property type="entry name" value="COILED-COIL DOMAIN-CONTAINING PROTEIN 42 LIKE-2-LIKE-RELATED"/>
    <property type="match status" value="1"/>
</dbReference>
<keyword evidence="3" id="KW-1185">Reference proteome</keyword>
<evidence type="ECO:0000256" key="1">
    <source>
        <dbReference type="SAM" id="MobiDB-lite"/>
    </source>
</evidence>
<evidence type="ECO:0000313" key="2">
    <source>
        <dbReference type="EMBL" id="KAJ3254335.1"/>
    </source>
</evidence>
<proteinExistence type="predicted"/>
<accession>A0AAD5UC83</accession>
<dbReference type="PANTHER" id="PTHR21683:SF3">
    <property type="entry name" value="CILIA AND FLAGELLA ASSOCIATED PROTEIN 100"/>
    <property type="match status" value="1"/>
</dbReference>
<evidence type="ECO:0000313" key="3">
    <source>
        <dbReference type="Proteomes" id="UP001210925"/>
    </source>
</evidence>
<dbReference type="Proteomes" id="UP001210925">
    <property type="component" value="Unassembled WGS sequence"/>
</dbReference>
<reference evidence="2" key="1">
    <citation type="submission" date="2020-05" db="EMBL/GenBank/DDBJ databases">
        <title>Phylogenomic resolution of chytrid fungi.</title>
        <authorList>
            <person name="Stajich J.E."/>
            <person name="Amses K."/>
            <person name="Simmons R."/>
            <person name="Seto K."/>
            <person name="Myers J."/>
            <person name="Bonds A."/>
            <person name="Quandt C.A."/>
            <person name="Barry K."/>
            <person name="Liu P."/>
            <person name="Grigoriev I."/>
            <person name="Longcore J.E."/>
            <person name="James T.Y."/>
        </authorList>
    </citation>
    <scope>NUCLEOTIDE SEQUENCE</scope>
    <source>
        <strain evidence="2">PLAUS21</strain>
    </source>
</reference>
<gene>
    <name evidence="2" type="primary">CCDC38_2</name>
    <name evidence="2" type="ORF">HK103_007216</name>
</gene>
<dbReference type="AlphaFoldDB" id="A0AAD5UC83"/>
<dbReference type="EMBL" id="JADGKB010000087">
    <property type="protein sequence ID" value="KAJ3254335.1"/>
    <property type="molecule type" value="Genomic_DNA"/>
</dbReference>
<organism evidence="2 3">
    <name type="scientific">Boothiomyces macroporosus</name>
    <dbReference type="NCBI Taxonomy" id="261099"/>
    <lineage>
        <taxon>Eukaryota</taxon>
        <taxon>Fungi</taxon>
        <taxon>Fungi incertae sedis</taxon>
        <taxon>Chytridiomycota</taxon>
        <taxon>Chytridiomycota incertae sedis</taxon>
        <taxon>Chytridiomycetes</taxon>
        <taxon>Rhizophydiales</taxon>
        <taxon>Terramycetaceae</taxon>
        <taxon>Boothiomyces</taxon>
    </lineage>
</organism>
<dbReference type="InterPro" id="IPR051147">
    <property type="entry name" value="CFAP_domain-containing"/>
</dbReference>
<feature type="region of interest" description="Disordered" evidence="1">
    <location>
        <begin position="96"/>
        <end position="140"/>
    </location>
</feature>
<feature type="compositionally biased region" description="Basic and acidic residues" evidence="1">
    <location>
        <begin position="120"/>
        <end position="132"/>
    </location>
</feature>
<comment type="caution">
    <text evidence="2">The sequence shown here is derived from an EMBL/GenBank/DDBJ whole genome shotgun (WGS) entry which is preliminary data.</text>
</comment>